<dbReference type="STRING" id="1122156.SAMN02745117_02584"/>
<dbReference type="Gene3D" id="2.170.130.10">
    <property type="entry name" value="TonB-dependent receptor, plug domain"/>
    <property type="match status" value="1"/>
</dbReference>
<keyword evidence="4 14" id="KW-1134">Transmembrane beta strand</keyword>
<dbReference type="NCBIfam" id="TIGR01783">
    <property type="entry name" value="TonB-siderophor"/>
    <property type="match status" value="1"/>
</dbReference>
<evidence type="ECO:0000259" key="16">
    <source>
        <dbReference type="SMART" id="SM00965"/>
    </source>
</evidence>
<dbReference type="InterPro" id="IPR036942">
    <property type="entry name" value="Beta-barrel_TonB_sf"/>
</dbReference>
<evidence type="ECO:0000256" key="3">
    <source>
        <dbReference type="ARBA" id="ARBA00022448"/>
    </source>
</evidence>
<feature type="domain" description="Secretin/TonB short N-terminal" evidence="16">
    <location>
        <begin position="101"/>
        <end position="152"/>
    </location>
</feature>
<organism evidence="17 18">
    <name type="scientific">Lampropedia hyalina DSM 16112</name>
    <dbReference type="NCBI Taxonomy" id="1122156"/>
    <lineage>
        <taxon>Bacteria</taxon>
        <taxon>Pseudomonadati</taxon>
        <taxon>Pseudomonadota</taxon>
        <taxon>Betaproteobacteria</taxon>
        <taxon>Burkholderiales</taxon>
        <taxon>Comamonadaceae</taxon>
        <taxon>Lampropedia</taxon>
    </lineage>
</organism>
<keyword evidence="12 17" id="KW-0675">Receptor</keyword>
<dbReference type="InterPro" id="IPR010105">
    <property type="entry name" value="TonB_sidphr_rcpt"/>
</dbReference>
<dbReference type="EMBL" id="FQUZ01000041">
    <property type="protein sequence ID" value="SHF77998.1"/>
    <property type="molecule type" value="Genomic_DNA"/>
</dbReference>
<dbReference type="Gene3D" id="2.40.170.20">
    <property type="entry name" value="TonB-dependent receptor, beta-barrel domain"/>
    <property type="match status" value="1"/>
</dbReference>
<keyword evidence="11 14" id="KW-0472">Membrane</keyword>
<proteinExistence type="inferred from homology"/>
<dbReference type="PROSITE" id="PS52016">
    <property type="entry name" value="TONB_DEPENDENT_REC_3"/>
    <property type="match status" value="1"/>
</dbReference>
<evidence type="ECO:0000256" key="10">
    <source>
        <dbReference type="ARBA" id="ARBA00023077"/>
    </source>
</evidence>
<keyword evidence="7" id="KW-0732">Signal</keyword>
<evidence type="ECO:0000256" key="8">
    <source>
        <dbReference type="ARBA" id="ARBA00023004"/>
    </source>
</evidence>
<keyword evidence="18" id="KW-1185">Reference proteome</keyword>
<dbReference type="Gene3D" id="3.55.50.30">
    <property type="match status" value="1"/>
</dbReference>
<sequence>MLQRRASAPQHRRVSLIPCTSAQPQAAHIPHQPRALAIAAQCALLASLSAGAMGLLLAPEFAHAQAAQSAQASQPAQVKSYNIPASSLAEALRAFASAAGVELTVNGTLVQGRQSRGLNGSYSVASGFDALLSGHNLQAVRQGNGSYALRAVEMLPEVTVTAPGRGSGRGDVATLPEVVVTAGALGVTEGTGSYTTESTSAATGLSLSLRETPQSVTVFTRQRIDDQQLNSLADVAQQTPGLYLSNTGSGTDIGGYSGIYSRGFAVSSYQIDGLPTSGAAFTFTGSGVGMTSFDTAIYDSVAVVRGATGLLTGAGDPSASVGLTHKRPTHQFQGSLEGSLGRWDKRRVVADVGGPLNRGGTVRGRLVGLYDESSSWISRYQGARNTVYGVVEADLTPDTLVSLTLEHNNERSNSAESYGFPVLYSDDSTLTPFTRHDAIFAEWSNWHNRRSSVQIALEHAFNEDWGLKINYGHTDRQFNQKRNNLVGISSDHVAGRITRVVNNLKYDSDSVSATLNGRYSIFGTSHNLIAGFNSHRLTQKQGPGNGADSLMGYQLPIINGIPQISEPDWGGYNSNLGGSRGKTNQSGFYLATRLKPTDDLALILGGRWSDWDYRSISASGVSSGRRNYSNVFTPYAGVVYDLTNHLSIYGSYTEIFNPQSARDIAGNLLDPEEGINYELGLKGDWFNGRLNASAAVFETVKDNLAVADGNNITPEGGQAYIAENDTKTRGWELEVQGELARGWSMQGGYSRTFSRDNDGERLYTNRPIHMFKLYTAYTPQTMPQMTLGGGLYWQSKTYYSSAPESFRHLVTQKNYAVVNLMGRYAFSDQLSVLINLNNAFNKNYRTSPGDHVYGAERNLTATLKYQF</sequence>
<comment type="subcellular location">
    <subcellularLocation>
        <location evidence="1 14">Cell outer membrane</location>
        <topology evidence="1 14">Multi-pass membrane protein</topology>
    </subcellularLocation>
</comment>
<accession>A0A1M5EFI8</accession>
<keyword evidence="10 15" id="KW-0798">TonB box</keyword>
<name>A0A1M5EFI8_9BURK</name>
<evidence type="ECO:0000256" key="15">
    <source>
        <dbReference type="RuleBase" id="RU003357"/>
    </source>
</evidence>
<dbReference type="InterPro" id="IPR037066">
    <property type="entry name" value="Plug_dom_sf"/>
</dbReference>
<evidence type="ECO:0000256" key="1">
    <source>
        <dbReference type="ARBA" id="ARBA00004571"/>
    </source>
</evidence>
<dbReference type="GO" id="GO:0009279">
    <property type="term" value="C:cell outer membrane"/>
    <property type="evidence" value="ECO:0007669"/>
    <property type="project" value="UniProtKB-SubCell"/>
</dbReference>
<dbReference type="PANTHER" id="PTHR32552:SF74">
    <property type="entry name" value="HYDROXAMATE SIDEROPHORE RECEPTOR FHUE"/>
    <property type="match status" value="1"/>
</dbReference>
<keyword evidence="8" id="KW-0408">Iron</keyword>
<evidence type="ECO:0000256" key="11">
    <source>
        <dbReference type="ARBA" id="ARBA00023136"/>
    </source>
</evidence>
<dbReference type="CDD" id="cd01347">
    <property type="entry name" value="ligand_gated_channel"/>
    <property type="match status" value="1"/>
</dbReference>
<evidence type="ECO:0000256" key="5">
    <source>
        <dbReference type="ARBA" id="ARBA00022496"/>
    </source>
</evidence>
<comment type="similarity">
    <text evidence="2 14 15">Belongs to the TonB-dependent receptor family.</text>
</comment>
<evidence type="ECO:0000256" key="2">
    <source>
        <dbReference type="ARBA" id="ARBA00009810"/>
    </source>
</evidence>
<protein>
    <submittedName>
        <fullName evidence="17">Outer-membrane receptor for ferric coprogen and ferric-rhodotorulic acid</fullName>
    </submittedName>
</protein>
<dbReference type="InterPro" id="IPR011662">
    <property type="entry name" value="Secretin/TonB_short_N"/>
</dbReference>
<evidence type="ECO:0000256" key="7">
    <source>
        <dbReference type="ARBA" id="ARBA00022729"/>
    </source>
</evidence>
<gene>
    <name evidence="17" type="ORF">SAMN02745117_02584</name>
</gene>
<dbReference type="SUPFAM" id="SSF56935">
    <property type="entry name" value="Porins"/>
    <property type="match status" value="1"/>
</dbReference>
<dbReference type="FunFam" id="2.170.130.10:FF:000010">
    <property type="entry name" value="Ferripyoverdine receptor"/>
    <property type="match status" value="1"/>
</dbReference>
<evidence type="ECO:0000256" key="9">
    <source>
        <dbReference type="ARBA" id="ARBA00023065"/>
    </source>
</evidence>
<reference evidence="17 18" key="1">
    <citation type="submission" date="2016-11" db="EMBL/GenBank/DDBJ databases">
        <authorList>
            <person name="Jaros S."/>
            <person name="Januszkiewicz K."/>
            <person name="Wedrychowicz H."/>
        </authorList>
    </citation>
    <scope>NUCLEOTIDE SEQUENCE [LARGE SCALE GENOMIC DNA]</scope>
    <source>
        <strain evidence="17 18">DSM 16112</strain>
    </source>
</reference>
<dbReference type="Pfam" id="PF00593">
    <property type="entry name" value="TonB_dep_Rec_b-barrel"/>
    <property type="match status" value="1"/>
</dbReference>
<dbReference type="Pfam" id="PF07715">
    <property type="entry name" value="Plug"/>
    <property type="match status" value="1"/>
</dbReference>
<evidence type="ECO:0000256" key="4">
    <source>
        <dbReference type="ARBA" id="ARBA00022452"/>
    </source>
</evidence>
<evidence type="ECO:0000313" key="18">
    <source>
        <dbReference type="Proteomes" id="UP000184327"/>
    </source>
</evidence>
<evidence type="ECO:0000256" key="12">
    <source>
        <dbReference type="ARBA" id="ARBA00023170"/>
    </source>
</evidence>
<dbReference type="PANTHER" id="PTHR32552">
    <property type="entry name" value="FERRICHROME IRON RECEPTOR-RELATED"/>
    <property type="match status" value="1"/>
</dbReference>
<dbReference type="GO" id="GO:0015344">
    <property type="term" value="F:siderophore uptake transmembrane transporter activity"/>
    <property type="evidence" value="ECO:0007669"/>
    <property type="project" value="TreeGrafter"/>
</dbReference>
<dbReference type="RefSeq" id="WP_200796742.1">
    <property type="nucleotide sequence ID" value="NZ_FQUZ01000041.1"/>
</dbReference>
<evidence type="ECO:0000256" key="13">
    <source>
        <dbReference type="ARBA" id="ARBA00023237"/>
    </source>
</evidence>
<dbReference type="GO" id="GO:0015891">
    <property type="term" value="P:siderophore transport"/>
    <property type="evidence" value="ECO:0007669"/>
    <property type="project" value="InterPro"/>
</dbReference>
<dbReference type="AlphaFoldDB" id="A0A1M5EFI8"/>
<keyword evidence="9" id="KW-0406">Ion transport</keyword>
<evidence type="ECO:0000313" key="17">
    <source>
        <dbReference type="EMBL" id="SHF77998.1"/>
    </source>
</evidence>
<evidence type="ECO:0000256" key="6">
    <source>
        <dbReference type="ARBA" id="ARBA00022692"/>
    </source>
</evidence>
<dbReference type="GO" id="GO:0038023">
    <property type="term" value="F:signaling receptor activity"/>
    <property type="evidence" value="ECO:0007669"/>
    <property type="project" value="InterPro"/>
</dbReference>
<dbReference type="SMART" id="SM00965">
    <property type="entry name" value="STN"/>
    <property type="match status" value="1"/>
</dbReference>
<dbReference type="Proteomes" id="UP000184327">
    <property type="component" value="Unassembled WGS sequence"/>
</dbReference>
<keyword evidence="13 14" id="KW-0998">Cell outer membrane</keyword>
<evidence type="ECO:0000256" key="14">
    <source>
        <dbReference type="PROSITE-ProRule" id="PRU01360"/>
    </source>
</evidence>
<dbReference type="InterPro" id="IPR039426">
    <property type="entry name" value="TonB-dep_rcpt-like"/>
</dbReference>
<keyword evidence="3 14" id="KW-0813">Transport</keyword>
<dbReference type="InterPro" id="IPR000531">
    <property type="entry name" value="Beta-barrel_TonB"/>
</dbReference>
<keyword evidence="6 14" id="KW-0812">Transmembrane</keyword>
<dbReference type="InterPro" id="IPR012910">
    <property type="entry name" value="Plug_dom"/>
</dbReference>
<dbReference type="Pfam" id="PF07660">
    <property type="entry name" value="STN"/>
    <property type="match status" value="1"/>
</dbReference>
<keyword evidence="5" id="KW-0410">Iron transport</keyword>